<organism evidence="2 3">
    <name type="scientific">Qipengyuania atrilutea</name>
    <dbReference type="NCBI Taxonomy" id="2744473"/>
    <lineage>
        <taxon>Bacteria</taxon>
        <taxon>Pseudomonadati</taxon>
        <taxon>Pseudomonadota</taxon>
        <taxon>Alphaproteobacteria</taxon>
        <taxon>Sphingomonadales</taxon>
        <taxon>Erythrobacteraceae</taxon>
        <taxon>Qipengyuania</taxon>
    </lineage>
</organism>
<evidence type="ECO:0000313" key="2">
    <source>
        <dbReference type="EMBL" id="NVD45314.1"/>
    </source>
</evidence>
<dbReference type="Proteomes" id="UP000561438">
    <property type="component" value="Unassembled WGS sequence"/>
</dbReference>
<name>A0A850H062_9SPHN</name>
<evidence type="ECO:0000313" key="3">
    <source>
        <dbReference type="Proteomes" id="UP000561438"/>
    </source>
</evidence>
<feature type="region of interest" description="Disordered" evidence="1">
    <location>
        <begin position="56"/>
        <end position="94"/>
    </location>
</feature>
<evidence type="ECO:0000256" key="1">
    <source>
        <dbReference type="SAM" id="MobiDB-lite"/>
    </source>
</evidence>
<accession>A0A850H062</accession>
<proteinExistence type="predicted"/>
<keyword evidence="3" id="KW-1185">Reference proteome</keyword>
<protein>
    <submittedName>
        <fullName evidence="2">Uncharacterized protein</fullName>
    </submittedName>
</protein>
<dbReference type="EMBL" id="JABWGV010000003">
    <property type="protein sequence ID" value="NVD45314.1"/>
    <property type="molecule type" value="Genomic_DNA"/>
</dbReference>
<gene>
    <name evidence="2" type="ORF">HUV48_09835</name>
</gene>
<reference evidence="2 3" key="1">
    <citation type="submission" date="2020-06" db="EMBL/GenBank/DDBJ databases">
        <title>Altererythrobacter sp. HHU K3-1.</title>
        <authorList>
            <person name="Zhang D."/>
            <person name="Xue H."/>
        </authorList>
    </citation>
    <scope>NUCLEOTIDE SEQUENCE [LARGE SCALE GENOMIC DNA]</scope>
    <source>
        <strain evidence="2 3">HHU K3-1</strain>
    </source>
</reference>
<comment type="caution">
    <text evidence="2">The sequence shown here is derived from an EMBL/GenBank/DDBJ whole genome shotgun (WGS) entry which is preliminary data.</text>
</comment>
<dbReference type="AlphaFoldDB" id="A0A850H062"/>
<sequence length="94" mass="10594">MAVSGSANSFYAKFALRWHHGRFTPYVLRPSCLRLIGGTLTLNVKRKRSVSIFENPRRAARGSVQEQEHHGSSGLARVGHPRFPKSSEQSNDRF</sequence>
<dbReference type="RefSeq" id="WP_176267607.1">
    <property type="nucleotide sequence ID" value="NZ_JABWGV010000003.1"/>
</dbReference>